<keyword evidence="6" id="KW-0479">Metal-binding</keyword>
<reference evidence="14 15" key="1">
    <citation type="submission" date="2020-08" db="EMBL/GenBank/DDBJ databases">
        <title>Aphidius gifuensis genome sequencing and assembly.</title>
        <authorList>
            <person name="Du Z."/>
        </authorList>
    </citation>
    <scope>NUCLEOTIDE SEQUENCE [LARGE SCALE GENOMIC DNA]</scope>
    <source>
        <strain evidence="14">YNYX2018</strain>
        <tissue evidence="14">Adults</tissue>
    </source>
</reference>
<keyword evidence="4" id="KW-0808">Transferase</keyword>
<dbReference type="PANTHER" id="PTHR10656:SF42">
    <property type="entry name" value="CYCLIC GMP-AMP SYNTHASE-LIKE PROTEIN-RELATED"/>
    <property type="match status" value="1"/>
</dbReference>
<accession>A0A835CQ01</accession>
<keyword evidence="5" id="KW-0548">Nucleotidyltransferase</keyword>
<evidence type="ECO:0000256" key="3">
    <source>
        <dbReference type="ARBA" id="ARBA00008307"/>
    </source>
</evidence>
<evidence type="ECO:0000313" key="14">
    <source>
        <dbReference type="EMBL" id="KAF7988625.1"/>
    </source>
</evidence>
<keyword evidence="11" id="KW-0464">Manganese</keyword>
<evidence type="ECO:0000256" key="5">
    <source>
        <dbReference type="ARBA" id="ARBA00022695"/>
    </source>
</evidence>
<dbReference type="AlphaFoldDB" id="A0A835CQ01"/>
<dbReference type="Gene3D" id="3.30.460.90">
    <property type="match status" value="1"/>
</dbReference>
<dbReference type="Gene3D" id="1.10.1410.40">
    <property type="match status" value="1"/>
</dbReference>
<comment type="similarity">
    <text evidence="3">Belongs to the mab-21 family.</text>
</comment>
<proteinExistence type="inferred from homology"/>
<dbReference type="GO" id="GO:0016779">
    <property type="term" value="F:nucleotidyltransferase activity"/>
    <property type="evidence" value="ECO:0007669"/>
    <property type="project" value="UniProtKB-KW"/>
</dbReference>
<dbReference type="Proteomes" id="UP000639338">
    <property type="component" value="Unassembled WGS sequence"/>
</dbReference>
<dbReference type="OrthoDB" id="6054650at2759"/>
<evidence type="ECO:0000256" key="2">
    <source>
        <dbReference type="ARBA" id="ARBA00001946"/>
    </source>
</evidence>
<dbReference type="InterPro" id="IPR046903">
    <property type="entry name" value="Mab-21-like_nuc_Trfase"/>
</dbReference>
<dbReference type="InterPro" id="IPR046906">
    <property type="entry name" value="Mab-21_HhH/H2TH-like"/>
</dbReference>
<evidence type="ECO:0000256" key="10">
    <source>
        <dbReference type="ARBA" id="ARBA00023134"/>
    </source>
</evidence>
<dbReference type="GO" id="GO:0046872">
    <property type="term" value="F:metal ion binding"/>
    <property type="evidence" value="ECO:0007669"/>
    <property type="project" value="UniProtKB-KW"/>
</dbReference>
<comment type="caution">
    <text evidence="14">The sequence shown here is derived from an EMBL/GenBank/DDBJ whole genome shotgun (WGS) entry which is preliminary data.</text>
</comment>
<dbReference type="SMART" id="SM01265">
    <property type="entry name" value="Mab-21"/>
    <property type="match status" value="1"/>
</dbReference>
<dbReference type="GO" id="GO:0005524">
    <property type="term" value="F:ATP binding"/>
    <property type="evidence" value="ECO:0007669"/>
    <property type="project" value="UniProtKB-KW"/>
</dbReference>
<dbReference type="Pfam" id="PF03281">
    <property type="entry name" value="Mab-21"/>
    <property type="match status" value="1"/>
</dbReference>
<evidence type="ECO:0000256" key="1">
    <source>
        <dbReference type="ARBA" id="ARBA00001936"/>
    </source>
</evidence>
<dbReference type="InterPro" id="IPR024810">
    <property type="entry name" value="MAB21L/cGLR"/>
</dbReference>
<feature type="domain" description="Mab-21-like HhH/H2TH-like" evidence="13">
    <location>
        <begin position="263"/>
        <end position="355"/>
    </location>
</feature>
<keyword evidence="9" id="KW-0460">Magnesium</keyword>
<dbReference type="PANTHER" id="PTHR10656">
    <property type="entry name" value="CELL FATE DETERMINING PROTEIN MAB21-RELATED"/>
    <property type="match status" value="1"/>
</dbReference>
<dbReference type="GO" id="GO:0005525">
    <property type="term" value="F:GTP binding"/>
    <property type="evidence" value="ECO:0007669"/>
    <property type="project" value="UniProtKB-KW"/>
</dbReference>
<evidence type="ECO:0000313" key="15">
    <source>
        <dbReference type="Proteomes" id="UP000639338"/>
    </source>
</evidence>
<sequence length="424" mass="49821">MNPGQRNGKLRDNGTFDRINSFVTLKDDEIKKNNLMLNEVIESLIEAMKTKDDLFKTIYNRIMYTGSHYKGTKVGKPEEFDLDLILKLPVVYDGIKIEDVKERPGFARIIIDSSIKLPGWTKHEKTLNQWLDDEKYINNEKVRRWFEGIVSKCFSDFERGINKMYLLPSKKEPSVKYNVTSHKSGPAFTLIVQEKNTKFSVDLVPALEFNKNPPKNITKYSTDKPCWHLVPKPSRVGNKAYLDWRYCFSTYERKMLSKYGKYKPVIRQMKKLRDTQNWSSMIPSYYIETLFYHEFASGSTYPWCTNSYIEAFIYMLEQLQLMCKKKCLKYFWLDHHNLLDGITWDQAHNITTRLEKIIKDVKAQPSKLAEYVLTKEEFEQFEKMQTVKTTQTNPIKINELNDLSSMKISNVTNQIPNQSTCQLS</sequence>
<name>A0A835CQ01_APHGI</name>
<gene>
    <name evidence="14" type="ORF">HCN44_001198</name>
</gene>
<evidence type="ECO:0000256" key="6">
    <source>
        <dbReference type="ARBA" id="ARBA00022723"/>
    </source>
</evidence>
<keyword evidence="15" id="KW-1185">Reference proteome</keyword>
<comment type="cofactor">
    <cofactor evidence="1">
        <name>Mn(2+)</name>
        <dbReference type="ChEBI" id="CHEBI:29035"/>
    </cofactor>
</comment>
<protein>
    <submittedName>
        <fullName evidence="14">Uncharacterized protein</fullName>
    </submittedName>
</protein>
<keyword evidence="10" id="KW-0342">GTP-binding</keyword>
<dbReference type="EMBL" id="JACMRX010000005">
    <property type="protein sequence ID" value="KAF7988625.1"/>
    <property type="molecule type" value="Genomic_DNA"/>
</dbReference>
<evidence type="ECO:0000256" key="11">
    <source>
        <dbReference type="ARBA" id="ARBA00023211"/>
    </source>
</evidence>
<evidence type="ECO:0000256" key="9">
    <source>
        <dbReference type="ARBA" id="ARBA00022842"/>
    </source>
</evidence>
<evidence type="ECO:0000256" key="8">
    <source>
        <dbReference type="ARBA" id="ARBA00022840"/>
    </source>
</evidence>
<evidence type="ECO:0000259" key="12">
    <source>
        <dbReference type="Pfam" id="PF03281"/>
    </source>
</evidence>
<keyword evidence="8" id="KW-0067">ATP-binding</keyword>
<dbReference type="Pfam" id="PF20266">
    <property type="entry name" value="Mab-21_C"/>
    <property type="match status" value="1"/>
</dbReference>
<evidence type="ECO:0000256" key="7">
    <source>
        <dbReference type="ARBA" id="ARBA00022741"/>
    </source>
</evidence>
<evidence type="ECO:0000259" key="13">
    <source>
        <dbReference type="Pfam" id="PF20266"/>
    </source>
</evidence>
<comment type="cofactor">
    <cofactor evidence="2">
        <name>Mg(2+)</name>
        <dbReference type="ChEBI" id="CHEBI:18420"/>
    </cofactor>
</comment>
<feature type="domain" description="Mab-21-like nucleotidyltransferase" evidence="12">
    <location>
        <begin position="68"/>
        <end position="257"/>
    </location>
</feature>
<evidence type="ECO:0000256" key="4">
    <source>
        <dbReference type="ARBA" id="ARBA00022679"/>
    </source>
</evidence>
<keyword evidence="7" id="KW-0547">Nucleotide-binding</keyword>
<organism evidence="14 15">
    <name type="scientific">Aphidius gifuensis</name>
    <name type="common">Parasitoid wasp</name>
    <dbReference type="NCBI Taxonomy" id="684658"/>
    <lineage>
        <taxon>Eukaryota</taxon>
        <taxon>Metazoa</taxon>
        <taxon>Ecdysozoa</taxon>
        <taxon>Arthropoda</taxon>
        <taxon>Hexapoda</taxon>
        <taxon>Insecta</taxon>
        <taxon>Pterygota</taxon>
        <taxon>Neoptera</taxon>
        <taxon>Endopterygota</taxon>
        <taxon>Hymenoptera</taxon>
        <taxon>Apocrita</taxon>
        <taxon>Ichneumonoidea</taxon>
        <taxon>Braconidae</taxon>
        <taxon>Aphidiinae</taxon>
        <taxon>Aphidius</taxon>
    </lineage>
</organism>